<dbReference type="AlphaFoldDB" id="A0A0E4BWM6"/>
<sequence length="49" mass="5441">MRCVAGGWTRDFGSGVVFSPAQIFAAERENVERRADFQPNSAEAIARRL</sequence>
<accession>A0A0E4BWM6</accession>
<dbReference type="EMBL" id="AP014685">
    <property type="protein sequence ID" value="BAR62871.1"/>
    <property type="molecule type" value="Genomic_DNA"/>
</dbReference>
<evidence type="ECO:0000313" key="2">
    <source>
        <dbReference type="Proteomes" id="UP000063308"/>
    </source>
</evidence>
<protein>
    <submittedName>
        <fullName evidence="1">Uncharacterized protein</fullName>
    </submittedName>
</protein>
<name>A0A0E4BWM6_9BRAD</name>
<reference evidence="1 2" key="1">
    <citation type="submission" date="2014-11" db="EMBL/GenBank/DDBJ databases">
        <title>Symbiosis island explosion on the genome of extra-slow-growing strains of soybean bradyrhizobia with massive insertion sequences.</title>
        <authorList>
            <person name="Iida T."/>
            <person name="Minamisawa K."/>
        </authorList>
    </citation>
    <scope>NUCLEOTIDE SEQUENCE [LARGE SCALE GENOMIC DNA]</scope>
    <source>
        <strain evidence="1 2">NK6</strain>
    </source>
</reference>
<gene>
    <name evidence="1" type="ORF">NK6_9735</name>
</gene>
<dbReference type="Proteomes" id="UP000063308">
    <property type="component" value="Chromosome"/>
</dbReference>
<organism evidence="1 2">
    <name type="scientific">Bradyrhizobium diazoefficiens</name>
    <dbReference type="NCBI Taxonomy" id="1355477"/>
    <lineage>
        <taxon>Bacteria</taxon>
        <taxon>Pseudomonadati</taxon>
        <taxon>Pseudomonadota</taxon>
        <taxon>Alphaproteobacteria</taxon>
        <taxon>Hyphomicrobiales</taxon>
        <taxon>Nitrobacteraceae</taxon>
        <taxon>Bradyrhizobium</taxon>
    </lineage>
</organism>
<proteinExistence type="predicted"/>
<evidence type="ECO:0000313" key="1">
    <source>
        <dbReference type="EMBL" id="BAR62871.1"/>
    </source>
</evidence>